<feature type="region of interest" description="Disordered" evidence="1">
    <location>
        <begin position="425"/>
        <end position="550"/>
    </location>
</feature>
<organism evidence="4">
    <name type="scientific">Hydatigena taeniaeformis</name>
    <name type="common">Feline tapeworm</name>
    <name type="synonym">Taenia taeniaeformis</name>
    <dbReference type="NCBI Taxonomy" id="6205"/>
    <lineage>
        <taxon>Eukaryota</taxon>
        <taxon>Metazoa</taxon>
        <taxon>Spiralia</taxon>
        <taxon>Lophotrochozoa</taxon>
        <taxon>Platyhelminthes</taxon>
        <taxon>Cestoda</taxon>
        <taxon>Eucestoda</taxon>
        <taxon>Cyclophyllidea</taxon>
        <taxon>Taeniidae</taxon>
        <taxon>Hydatigera</taxon>
    </lineage>
</organism>
<evidence type="ECO:0000313" key="3">
    <source>
        <dbReference type="Proteomes" id="UP000274429"/>
    </source>
</evidence>
<feature type="compositionally biased region" description="Polar residues" evidence="1">
    <location>
        <begin position="521"/>
        <end position="530"/>
    </location>
</feature>
<dbReference type="WBParaSite" id="TTAC_0000906701-mRNA-1">
    <property type="protein sequence ID" value="TTAC_0000906701-mRNA-1"/>
    <property type="gene ID" value="TTAC_0000906701"/>
</dbReference>
<dbReference type="OrthoDB" id="6233843at2759"/>
<evidence type="ECO:0000313" key="4">
    <source>
        <dbReference type="WBParaSite" id="TTAC_0000906701-mRNA-1"/>
    </source>
</evidence>
<accession>A0A0R3X6D9</accession>
<feature type="compositionally biased region" description="Low complexity" evidence="1">
    <location>
        <begin position="481"/>
        <end position="505"/>
    </location>
</feature>
<evidence type="ECO:0000313" key="2">
    <source>
        <dbReference type="EMBL" id="VDM33763.1"/>
    </source>
</evidence>
<sequence length="1140" mass="128949">MSCSIPTNGDWNKQEELFPQLCGSRQPPPSTQVDSISFQCRLLRQKAKERLNTPILVDLKEELHQNVEILSQEETLRQKRAEKIVDQIIRSTKASFRRALPSFSSNESNNEDRNISNVGNPEFYSYDPKFGIEPQDKSTVSLDASNDYPTQEVAILNHSRKSYDEVINSFTDNQEPTFDDEKSNKNDHAPLIKFDATTEYVELPVSKEKARVPLKRILPVKHLPVDPLAKIRNEKRLFSVGFKMTERTDSNKTLNDIEQMHVTALIRLCEAYTKNLGLNYLNALAKESVMPLTPSHVDEIQHLEWHGSGKIVEDATERLWNWEKSVINSNLLRDYQGRPIFNKDLDIRHISGSPDVYQVSLGPNEYDAKSDLGALLIKDSDSSTDMEFDEVDFILGHAVHPFTDSIILAGGLHPSKARDRYLIRQKANKDASQSQIDSIQDENLEESVNGKLKKGGDDDLEGFQATSPLSVGAEAESALKTSTMTPTETTFTSMEPTSTTVTSTSLPGGVSGEKQKAADTATASVKASTSQKHRRGTDAIQSKAEYKRQDRTRFARRNRNDKRGRDPIEILNDFPVDNLRCGFENVAVDWCELIAAAGAPNPMCWFEAMDAMENCEFDKVSMGSEDQVQEREAYGLGRRFITVAGGLEGLYTILKHTVEPDQPKAEVLLDCMVKNYKLQMPLAVGDAIRLRELYKNTIVKNPMLYKMVLRRRNILPEDLQAFVAKIIETTESSDDMLAALYPSKSNSELICAAAKEMFTSGYLIGGPPCPVSRVAALKCIKKPERISNDEDYFPECDREPSSLSIEEQSPSVGLAACGSEANFDKAFHIGLSNPSQNILQEVAYHIPEFAYYVRPLFETKWVEIGHDRSCEAMLPPLYELRNMRRRRLEMLKLGLNLTEKEEKDEGLRVRQLSYDLVERLCYLITCLNTNSNNGVWMGLLACFHGIMFWPSIGDFLVSRLNVWIPALLLTLQSNYTTVREEGCCVLTFLACCYPLFCRLHTVCRNLLISNMTFALLDAMERHPDSYTCFHGTLAYILHSLPCNAVIDCLLTWIPDIIDRRSESPLARDWPLFVYYVARHWPTFAINWNLLHTRQVIKLLECGLTKPISKHNARLALGYVVRRRGLISSVVTVWNNSDNKV</sequence>
<name>A0A0R3X6D9_HYDTA</name>
<dbReference type="EMBL" id="UYWX01020667">
    <property type="protein sequence ID" value="VDM33763.1"/>
    <property type="molecule type" value="Genomic_DNA"/>
</dbReference>
<keyword evidence="3" id="KW-1185">Reference proteome</keyword>
<dbReference type="Proteomes" id="UP000274429">
    <property type="component" value="Unassembled WGS sequence"/>
</dbReference>
<gene>
    <name evidence="2" type="ORF">TTAC_LOCUS9052</name>
</gene>
<dbReference type="AlphaFoldDB" id="A0A0R3X6D9"/>
<reference evidence="2 3" key="2">
    <citation type="submission" date="2018-11" db="EMBL/GenBank/DDBJ databases">
        <authorList>
            <consortium name="Pathogen Informatics"/>
        </authorList>
    </citation>
    <scope>NUCLEOTIDE SEQUENCE [LARGE SCALE GENOMIC DNA]</scope>
</reference>
<protein>
    <submittedName>
        <fullName evidence="4">PI3K/PI4K domain-containing protein</fullName>
    </submittedName>
</protein>
<evidence type="ECO:0000256" key="1">
    <source>
        <dbReference type="SAM" id="MobiDB-lite"/>
    </source>
</evidence>
<reference evidence="4" key="1">
    <citation type="submission" date="2017-02" db="UniProtKB">
        <authorList>
            <consortium name="WormBaseParasite"/>
        </authorList>
    </citation>
    <scope>IDENTIFICATION</scope>
</reference>
<proteinExistence type="predicted"/>